<evidence type="ECO:0000313" key="1">
    <source>
        <dbReference type="EMBL" id="KAJ6760451.1"/>
    </source>
</evidence>
<proteinExistence type="predicted"/>
<accession>A0A9Q1A785</accession>
<reference evidence="1" key="2">
    <citation type="journal article" date="2023" name="Int. J. Mol. Sci.">
        <title>De Novo Assembly and Annotation of 11 Diverse Shrub Willow (Salix) Genomes Reveals Novel Gene Organization in Sex-Linked Regions.</title>
        <authorList>
            <person name="Hyden B."/>
            <person name="Feng K."/>
            <person name="Yates T.B."/>
            <person name="Jawdy S."/>
            <person name="Cereghino C."/>
            <person name="Smart L.B."/>
            <person name="Muchero W."/>
        </authorList>
    </citation>
    <scope>NUCLEOTIDE SEQUENCE</scope>
    <source>
        <tissue evidence="1">Shoot tip</tissue>
    </source>
</reference>
<sequence>MASSGVTKQSSCNSLGVLITPAFFCLSKTCFAENLEPRWVPMMMLSKWLVLL</sequence>
<name>A0A9Q1A785_SALPP</name>
<dbReference type="Proteomes" id="UP001151532">
    <property type="component" value="Chromosome 15Z"/>
</dbReference>
<evidence type="ECO:0000313" key="2">
    <source>
        <dbReference type="Proteomes" id="UP001151532"/>
    </source>
</evidence>
<comment type="caution">
    <text evidence="1">The sequence shown here is derived from an EMBL/GenBank/DDBJ whole genome shotgun (WGS) entry which is preliminary data.</text>
</comment>
<organism evidence="1 2">
    <name type="scientific">Salix purpurea</name>
    <name type="common">Purple osier willow</name>
    <dbReference type="NCBI Taxonomy" id="77065"/>
    <lineage>
        <taxon>Eukaryota</taxon>
        <taxon>Viridiplantae</taxon>
        <taxon>Streptophyta</taxon>
        <taxon>Embryophyta</taxon>
        <taxon>Tracheophyta</taxon>
        <taxon>Spermatophyta</taxon>
        <taxon>Magnoliopsida</taxon>
        <taxon>eudicotyledons</taxon>
        <taxon>Gunneridae</taxon>
        <taxon>Pentapetalae</taxon>
        <taxon>rosids</taxon>
        <taxon>fabids</taxon>
        <taxon>Malpighiales</taxon>
        <taxon>Salicaceae</taxon>
        <taxon>Saliceae</taxon>
        <taxon>Salix</taxon>
    </lineage>
</organism>
<dbReference type="AlphaFoldDB" id="A0A9Q1A785"/>
<keyword evidence="2" id="KW-1185">Reference proteome</keyword>
<gene>
    <name evidence="1" type="ORF">OIU79_025322</name>
</gene>
<reference evidence="1" key="1">
    <citation type="submission" date="2022-11" db="EMBL/GenBank/DDBJ databases">
        <authorList>
            <person name="Hyden B.L."/>
            <person name="Feng K."/>
            <person name="Yates T."/>
            <person name="Jawdy S."/>
            <person name="Smart L.B."/>
            <person name="Muchero W."/>
        </authorList>
    </citation>
    <scope>NUCLEOTIDE SEQUENCE</scope>
    <source>
        <tissue evidence="1">Shoot tip</tissue>
    </source>
</reference>
<protein>
    <submittedName>
        <fullName evidence="1">Uncharacterized protein</fullName>
    </submittedName>
</protein>
<dbReference type="EMBL" id="JAPFFK010000006">
    <property type="protein sequence ID" value="KAJ6760451.1"/>
    <property type="molecule type" value="Genomic_DNA"/>
</dbReference>